<feature type="transmembrane region" description="Helical" evidence="2">
    <location>
        <begin position="147"/>
        <end position="172"/>
    </location>
</feature>
<feature type="transmembrane region" description="Helical" evidence="2">
    <location>
        <begin position="192"/>
        <end position="213"/>
    </location>
</feature>
<feature type="region of interest" description="Disordered" evidence="1">
    <location>
        <begin position="1"/>
        <end position="26"/>
    </location>
</feature>
<feature type="transmembrane region" description="Helical" evidence="2">
    <location>
        <begin position="48"/>
        <end position="71"/>
    </location>
</feature>
<dbReference type="EMBL" id="CAOQHR010000012">
    <property type="protein sequence ID" value="CAI6341777.1"/>
    <property type="molecule type" value="Genomic_DNA"/>
</dbReference>
<reference evidence="4" key="1">
    <citation type="submission" date="2023-01" db="EMBL/GenBank/DDBJ databases">
        <authorList>
            <person name="Van Ghelder C."/>
            <person name="Rancurel C."/>
        </authorList>
    </citation>
    <scope>NUCLEOTIDE SEQUENCE</scope>
    <source>
        <strain evidence="4">CNCM I-4278</strain>
    </source>
</reference>
<feature type="transmembrane region" description="Helical" evidence="2">
    <location>
        <begin position="78"/>
        <end position="99"/>
    </location>
</feature>
<organism evidence="4 5">
    <name type="scientific">Periconia digitata</name>
    <dbReference type="NCBI Taxonomy" id="1303443"/>
    <lineage>
        <taxon>Eukaryota</taxon>
        <taxon>Fungi</taxon>
        <taxon>Dikarya</taxon>
        <taxon>Ascomycota</taxon>
        <taxon>Pezizomycotina</taxon>
        <taxon>Dothideomycetes</taxon>
        <taxon>Pleosporomycetidae</taxon>
        <taxon>Pleosporales</taxon>
        <taxon>Massarineae</taxon>
        <taxon>Periconiaceae</taxon>
        <taxon>Periconia</taxon>
    </lineage>
</organism>
<feature type="compositionally biased region" description="Low complexity" evidence="1">
    <location>
        <begin position="1"/>
        <end position="24"/>
    </location>
</feature>
<accession>A0A9W4UW32</accession>
<feature type="region of interest" description="Disordered" evidence="1">
    <location>
        <begin position="308"/>
        <end position="363"/>
    </location>
</feature>
<feature type="transmembrane region" description="Helical" evidence="2">
    <location>
        <begin position="249"/>
        <end position="268"/>
    </location>
</feature>
<evidence type="ECO:0000256" key="2">
    <source>
        <dbReference type="SAM" id="Phobius"/>
    </source>
</evidence>
<name>A0A9W4UW32_9PLEO</name>
<evidence type="ECO:0000256" key="1">
    <source>
        <dbReference type="SAM" id="MobiDB-lite"/>
    </source>
</evidence>
<evidence type="ECO:0000259" key="3">
    <source>
        <dbReference type="Pfam" id="PF24802"/>
    </source>
</evidence>
<proteinExistence type="predicted"/>
<sequence length="426" mass="47059">MSSTLSRTATASSAASISATPTPAQGSLDSAGAGITGGYTGDSLSLQIIIAILLGLSLYNAIELIVLIFVTFQKYRGLYFWSLFFSGFGIIPYALGFVIKFFRLLDPGEDVGYAAVFLLTIGWYLMVTGQSVVLWSRLHLLTNSRRVIRYTLIMILVNIPLLHFPTTILTFASNSNSLDHKTLLRFVNGYGIMEKIQMVGFFIQETILSVIYIKETLRLLKLSDSVQDDITSVPEEGDLRHGNMRKTMYQILAINAIIIAMDIALLSVEFANLYLIETTLKGVVYSIKLKLEFAVLSKLVQIVRTKNSNSSGLNHSSLERHISPPMAANSTGLELHKKDTNGTVRTGSAANIRSSVSSGPANQWPSFVEPSLVQGDVTHAPLSTILSSENTDEDEDGQLGKEREKRKRRQTRQSWIDEEMDKHNIG</sequence>
<dbReference type="OrthoDB" id="405906at2759"/>
<dbReference type="Proteomes" id="UP001152607">
    <property type="component" value="Unassembled WGS sequence"/>
</dbReference>
<evidence type="ECO:0000313" key="4">
    <source>
        <dbReference type="EMBL" id="CAI6341777.1"/>
    </source>
</evidence>
<feature type="compositionally biased region" description="Polar residues" evidence="1">
    <location>
        <begin position="341"/>
        <end position="363"/>
    </location>
</feature>
<dbReference type="PANTHER" id="PTHR37013">
    <property type="entry name" value="INTEGRAL MEMBRANE PROTEIN (AFU_ORTHOLOGUE AFUA_1G05950)-RELATED"/>
    <property type="match status" value="1"/>
</dbReference>
<dbReference type="Pfam" id="PF24802">
    <property type="entry name" value="DUF7703"/>
    <property type="match status" value="1"/>
</dbReference>
<dbReference type="InterPro" id="IPR056120">
    <property type="entry name" value="DUF7703"/>
</dbReference>
<feature type="transmembrane region" description="Helical" evidence="2">
    <location>
        <begin position="111"/>
        <end position="135"/>
    </location>
</feature>
<protein>
    <recommendedName>
        <fullName evidence="3">DUF7703 domain-containing protein</fullName>
    </recommendedName>
</protein>
<evidence type="ECO:0000313" key="5">
    <source>
        <dbReference type="Proteomes" id="UP001152607"/>
    </source>
</evidence>
<gene>
    <name evidence="4" type="ORF">PDIGIT_LOCUS14977</name>
</gene>
<comment type="caution">
    <text evidence="4">The sequence shown here is derived from an EMBL/GenBank/DDBJ whole genome shotgun (WGS) entry which is preliminary data.</text>
</comment>
<keyword evidence="2" id="KW-1133">Transmembrane helix</keyword>
<feature type="domain" description="DUF7703" evidence="3">
    <location>
        <begin position="53"/>
        <end position="312"/>
    </location>
</feature>
<feature type="region of interest" description="Disordered" evidence="1">
    <location>
        <begin position="383"/>
        <end position="426"/>
    </location>
</feature>
<keyword evidence="5" id="KW-1185">Reference proteome</keyword>
<keyword evidence="2" id="KW-0472">Membrane</keyword>
<dbReference type="AlphaFoldDB" id="A0A9W4UW32"/>
<dbReference type="PANTHER" id="PTHR37013:SF3">
    <property type="entry name" value="INTEGRAL MEMBRANE PROTEIN (AFU_ORTHOLOGUE AFUA_1G05950)"/>
    <property type="match status" value="1"/>
</dbReference>
<keyword evidence="2" id="KW-0812">Transmembrane</keyword>